<dbReference type="Gene3D" id="2.40.10.170">
    <property type="match status" value="1"/>
</dbReference>
<dbReference type="InterPro" id="IPR003711">
    <property type="entry name" value="CarD-like/TRCF_RID"/>
</dbReference>
<dbReference type="SMART" id="SM01058">
    <property type="entry name" value="CarD_TRCF"/>
    <property type="match status" value="1"/>
</dbReference>
<dbReference type="STRING" id="146817.SAMN04488502_106152"/>
<sequence length="164" mass="18508">MLTVGDKVVYPMHGAGIIEGIEEHEVMGQRQLYFILTMPFGGMRVMIPMNNVENIGLREVIGQPEVEKVIDILRTPPGQVNGSWNRRFNANLLKIKSGSIYEVAEVVRNLMLQDRVKKISTGERRLLDTARQILVSELVLACDKDAESIEAWVYELLKENTPGD</sequence>
<dbReference type="PANTHER" id="PTHR38447">
    <property type="entry name" value="TRANSCRIPTION FACTOR YDEB-RELATED"/>
    <property type="match status" value="1"/>
</dbReference>
<dbReference type="OrthoDB" id="9786074at2"/>
<reference evidence="2 3" key="1">
    <citation type="submission" date="2016-10" db="EMBL/GenBank/DDBJ databases">
        <authorList>
            <person name="de Groot N.N."/>
        </authorList>
    </citation>
    <scope>NUCLEOTIDE SEQUENCE [LARGE SCALE GENOMIC DNA]</scope>
    <source>
        <strain evidence="2 3">DSM 1736</strain>
    </source>
</reference>
<dbReference type="EMBL" id="FNHB01000006">
    <property type="protein sequence ID" value="SDM66502.1"/>
    <property type="molecule type" value="Genomic_DNA"/>
</dbReference>
<dbReference type="SUPFAM" id="SSF141259">
    <property type="entry name" value="CarD-like"/>
    <property type="match status" value="1"/>
</dbReference>
<dbReference type="InterPro" id="IPR052531">
    <property type="entry name" value="CarD-like_regulator"/>
</dbReference>
<evidence type="ECO:0000259" key="1">
    <source>
        <dbReference type="SMART" id="SM01058"/>
    </source>
</evidence>
<evidence type="ECO:0000313" key="2">
    <source>
        <dbReference type="EMBL" id="SDM66502.1"/>
    </source>
</evidence>
<name>A0A1G9V2P8_9FIRM</name>
<gene>
    <name evidence="2" type="ORF">SAMN04488502_106152</name>
</gene>
<proteinExistence type="predicted"/>
<dbReference type="InterPro" id="IPR036101">
    <property type="entry name" value="CarD-like/TRCF_RID_sf"/>
</dbReference>
<dbReference type="Proteomes" id="UP000214880">
    <property type="component" value="Unassembled WGS sequence"/>
</dbReference>
<protein>
    <submittedName>
        <fullName evidence="2">Transcriptional regulator, CarD family</fullName>
    </submittedName>
</protein>
<dbReference type="InterPro" id="IPR042215">
    <property type="entry name" value="CarD-like_C"/>
</dbReference>
<organism evidence="2 3">
    <name type="scientific">Dendrosporobacter quercicolus</name>
    <dbReference type="NCBI Taxonomy" id="146817"/>
    <lineage>
        <taxon>Bacteria</taxon>
        <taxon>Bacillati</taxon>
        <taxon>Bacillota</taxon>
        <taxon>Negativicutes</taxon>
        <taxon>Selenomonadales</taxon>
        <taxon>Sporomusaceae</taxon>
        <taxon>Dendrosporobacter</taxon>
    </lineage>
</organism>
<dbReference type="RefSeq" id="WP_092073740.1">
    <property type="nucleotide sequence ID" value="NZ_FNHB01000006.1"/>
</dbReference>
<evidence type="ECO:0000313" key="3">
    <source>
        <dbReference type="Proteomes" id="UP000214880"/>
    </source>
</evidence>
<dbReference type="Pfam" id="PF21095">
    <property type="entry name" value="CarD_C"/>
    <property type="match status" value="1"/>
</dbReference>
<dbReference type="GO" id="GO:0009303">
    <property type="term" value="P:rRNA transcription"/>
    <property type="evidence" value="ECO:0007669"/>
    <property type="project" value="TreeGrafter"/>
</dbReference>
<dbReference type="PANTHER" id="PTHR38447:SF1">
    <property type="entry name" value="RNA POLYMERASE-BINDING TRANSCRIPTION FACTOR CARD"/>
    <property type="match status" value="1"/>
</dbReference>
<dbReference type="InterPro" id="IPR048792">
    <property type="entry name" value="CarD_C"/>
</dbReference>
<dbReference type="Gene3D" id="1.20.58.1290">
    <property type="entry name" value="CarD-like, C-terminal domain"/>
    <property type="match status" value="1"/>
</dbReference>
<accession>A0A1G9V2P8</accession>
<keyword evidence="3" id="KW-1185">Reference proteome</keyword>
<dbReference type="Pfam" id="PF02559">
    <property type="entry name" value="CarD_TRCF_RID"/>
    <property type="match status" value="1"/>
</dbReference>
<dbReference type="AlphaFoldDB" id="A0A1G9V2P8"/>
<feature type="domain" description="CarD-like/TRCF RNAP-interacting" evidence="1">
    <location>
        <begin position="1"/>
        <end position="111"/>
    </location>
</feature>